<evidence type="ECO:0000313" key="10">
    <source>
        <dbReference type="Proteomes" id="UP001208689"/>
    </source>
</evidence>
<evidence type="ECO:0000256" key="1">
    <source>
        <dbReference type="ARBA" id="ARBA00007401"/>
    </source>
</evidence>
<gene>
    <name evidence="9" type="ORF">NEF87_000063</name>
</gene>
<dbReference type="InterPro" id="IPR008979">
    <property type="entry name" value="Galactose-bd-like_sf"/>
</dbReference>
<dbReference type="Pfam" id="PF02837">
    <property type="entry name" value="Glyco_hydro_2_N"/>
    <property type="match status" value="1"/>
</dbReference>
<sequence length="610" mass="72272">MVGIDQKRIILSDSFWMFRFLKDDEEITSQILKEGLPLTEETLKVYVPSSWALYQNRKHFYHFGRGLYEMNFYLPYRWGSGDGKKVTLVFNGSNYKTTVWINGKKVGFHEGGYTKFWFEINDFVVFGKENRITIEVDNRYMENRLPWFESPEWMNYGGIYRPVYLKLTSQVCFDDFKITNDLEFDKPLGLGSQSCKAKLNVRFLVKDHSDHRKDFEGSIIAILKNSEELDSIEVPFKFKDKNERYVDISLNIENPHLWSPEDPYMHELTFQLIDKKDRKEIDREKMKWGFRDFVISGKDFYLNNKPIVLRGISRHEDHPDVGSSMNPRLIYNDLNIMKGADINCIRTSHYPPHESLLDFADEMGFLVLEEIPVYRLRKEHYTPEMLINAQQQLWEMIHRDKNKCSVIAWIVSSECDTESEEGNKFMSTLLQISRDLDPTRYHTLVTEKPLLDTTMDLVDFVCANVYIGWYDNYDVSPKDAAAEIDLIWKKMNTLDHIKPLMISEFGAGAISGFKSFANARWSENYQYDLLREYLDIIIDKDYINGACIWHFQDFRCSPVQGFHERPKEYNNKGIVDMHRDPKISYYIVQRRYEKWKKMIEQQNSIIQKQE</sequence>
<evidence type="ECO:0000259" key="8">
    <source>
        <dbReference type="Pfam" id="PF02837"/>
    </source>
</evidence>
<dbReference type="InterPro" id="IPR006102">
    <property type="entry name" value="Ig-like_GH2"/>
</dbReference>
<dbReference type="Pfam" id="PF00703">
    <property type="entry name" value="Glyco_hydro_2"/>
    <property type="match status" value="1"/>
</dbReference>
<evidence type="ECO:0000259" key="7">
    <source>
        <dbReference type="Pfam" id="PF02836"/>
    </source>
</evidence>
<dbReference type="InterPro" id="IPR006103">
    <property type="entry name" value="Glyco_hydro_2_cat"/>
</dbReference>
<dbReference type="EMBL" id="CP104013">
    <property type="protein sequence ID" value="UYP43778.1"/>
    <property type="molecule type" value="Genomic_DNA"/>
</dbReference>
<keyword evidence="4 9" id="KW-0378">Hydrolase</keyword>
<dbReference type="SUPFAM" id="SSF49785">
    <property type="entry name" value="Galactose-binding domain-like"/>
    <property type="match status" value="1"/>
</dbReference>
<dbReference type="SUPFAM" id="SSF51445">
    <property type="entry name" value="(Trans)glycosidases"/>
    <property type="match status" value="1"/>
</dbReference>
<evidence type="ECO:0000256" key="3">
    <source>
        <dbReference type="ARBA" id="ARBA00016205"/>
    </source>
</evidence>
<dbReference type="PRINTS" id="PR00132">
    <property type="entry name" value="GLHYDRLASE2"/>
</dbReference>
<name>A0ABY6HJS7_9ARCH</name>
<evidence type="ECO:0000313" key="9">
    <source>
        <dbReference type="EMBL" id="UYP43778.1"/>
    </source>
</evidence>
<dbReference type="Gene3D" id="3.20.20.80">
    <property type="entry name" value="Glycosidases"/>
    <property type="match status" value="1"/>
</dbReference>
<dbReference type="Proteomes" id="UP001208689">
    <property type="component" value="Chromosome"/>
</dbReference>
<dbReference type="Gene3D" id="2.60.120.260">
    <property type="entry name" value="Galactose-binding domain-like"/>
    <property type="match status" value="1"/>
</dbReference>
<dbReference type="PANTHER" id="PTHR10066">
    <property type="entry name" value="BETA-GLUCURONIDASE"/>
    <property type="match status" value="1"/>
</dbReference>
<protein>
    <recommendedName>
        <fullName evidence="3">Beta-glucuronidase</fullName>
        <ecNumber evidence="2">3.2.1.31</ecNumber>
    </recommendedName>
</protein>
<dbReference type="InterPro" id="IPR006101">
    <property type="entry name" value="Glyco_hydro_2"/>
</dbReference>
<dbReference type="InterPro" id="IPR017853">
    <property type="entry name" value="GH"/>
</dbReference>
<reference evidence="9" key="1">
    <citation type="submission" date="2022-09" db="EMBL/GenBank/DDBJ databases">
        <title>Actin cytoskeleton and complex cell architecture in an #Asgard archaeon.</title>
        <authorList>
            <person name="Ponce Toledo R.I."/>
            <person name="Schleper C."/>
            <person name="Rodrigues Oliveira T."/>
            <person name="Wollweber F."/>
            <person name="Xu J."/>
            <person name="Rittmann S."/>
            <person name="Klingl A."/>
            <person name="Pilhofer M."/>
        </authorList>
    </citation>
    <scope>NUCLEOTIDE SEQUENCE</scope>
    <source>
        <strain evidence="9">B-35</strain>
    </source>
</reference>
<dbReference type="PROSITE" id="PS00719">
    <property type="entry name" value="GLYCOSYL_HYDROL_F2_1"/>
    <property type="match status" value="1"/>
</dbReference>
<dbReference type="InterPro" id="IPR036156">
    <property type="entry name" value="Beta-gal/glucu_dom_sf"/>
</dbReference>
<feature type="domain" description="Glycosyl hydrolases family 2 sugar binding" evidence="8">
    <location>
        <begin position="64"/>
        <end position="165"/>
    </location>
</feature>
<dbReference type="InterPro" id="IPR006104">
    <property type="entry name" value="Glyco_hydro_2_N"/>
</dbReference>
<keyword evidence="5 9" id="KW-0326">Glycosidase</keyword>
<proteinExistence type="inferred from homology"/>
<dbReference type="Pfam" id="PF02836">
    <property type="entry name" value="Glyco_hydro_2_C"/>
    <property type="match status" value="1"/>
</dbReference>
<evidence type="ECO:0000256" key="4">
    <source>
        <dbReference type="ARBA" id="ARBA00022801"/>
    </source>
</evidence>
<dbReference type="InterPro" id="IPR023230">
    <property type="entry name" value="Glyco_hydro_2_CS"/>
</dbReference>
<feature type="domain" description="Glycoside hydrolase family 2 catalytic" evidence="7">
    <location>
        <begin position="295"/>
        <end position="594"/>
    </location>
</feature>
<accession>A0ABY6HJS7</accession>
<evidence type="ECO:0000259" key="6">
    <source>
        <dbReference type="Pfam" id="PF00703"/>
    </source>
</evidence>
<evidence type="ECO:0000256" key="5">
    <source>
        <dbReference type="ARBA" id="ARBA00023295"/>
    </source>
</evidence>
<feature type="domain" description="Glycoside hydrolase family 2 immunoglobulin-like beta-sandwich" evidence="6">
    <location>
        <begin position="195"/>
        <end position="291"/>
    </location>
</feature>
<organism evidence="9 10">
    <name type="scientific">Candidatus Lokiarchaeum ossiferum</name>
    <dbReference type="NCBI Taxonomy" id="2951803"/>
    <lineage>
        <taxon>Archaea</taxon>
        <taxon>Promethearchaeati</taxon>
        <taxon>Promethearchaeota</taxon>
        <taxon>Promethearchaeia</taxon>
        <taxon>Promethearchaeales</taxon>
        <taxon>Promethearchaeaceae</taxon>
        <taxon>Candidatus Lokiarchaeum</taxon>
    </lineage>
</organism>
<comment type="similarity">
    <text evidence="1">Belongs to the glycosyl hydrolase 2 family.</text>
</comment>
<dbReference type="GO" id="GO:0004565">
    <property type="term" value="F:beta-galactosidase activity"/>
    <property type="evidence" value="ECO:0007669"/>
    <property type="project" value="UniProtKB-EC"/>
</dbReference>
<keyword evidence="10" id="KW-1185">Reference proteome</keyword>
<dbReference type="PANTHER" id="PTHR10066:SF67">
    <property type="entry name" value="BETA-GLUCURONIDASE"/>
    <property type="match status" value="1"/>
</dbReference>
<dbReference type="Gene3D" id="2.60.40.10">
    <property type="entry name" value="Immunoglobulins"/>
    <property type="match status" value="1"/>
</dbReference>
<evidence type="ECO:0000256" key="2">
    <source>
        <dbReference type="ARBA" id="ARBA00012761"/>
    </source>
</evidence>
<dbReference type="SUPFAM" id="SSF49303">
    <property type="entry name" value="beta-Galactosidase/glucuronidase domain"/>
    <property type="match status" value="1"/>
</dbReference>
<dbReference type="EC" id="3.2.1.31" evidence="2"/>
<dbReference type="InterPro" id="IPR013783">
    <property type="entry name" value="Ig-like_fold"/>
</dbReference>